<evidence type="ECO:0000313" key="1">
    <source>
        <dbReference type="EMBL" id="QHT74972.1"/>
    </source>
</evidence>
<reference evidence="1" key="1">
    <citation type="journal article" date="2020" name="Nature">
        <title>Giant virus diversity and host interactions through global metagenomics.</title>
        <authorList>
            <person name="Schulz F."/>
            <person name="Roux S."/>
            <person name="Paez-Espino D."/>
            <person name="Jungbluth S."/>
            <person name="Walsh D.A."/>
            <person name="Denef V.J."/>
            <person name="McMahon K.D."/>
            <person name="Konstantinidis K.T."/>
            <person name="Eloe-Fadrosh E.A."/>
            <person name="Kyrpides N.C."/>
            <person name="Woyke T."/>
        </authorList>
    </citation>
    <scope>NUCLEOTIDE SEQUENCE</scope>
    <source>
        <strain evidence="1">GVMAG-M-3300023179-62</strain>
    </source>
</reference>
<sequence>MMEDKKDNQKKIFKLLEKKIKTQKLFFKSSYTQFPFLQKVTFNIGYIPI</sequence>
<name>A0A6C0H342_9ZZZZ</name>
<organism evidence="1">
    <name type="scientific">viral metagenome</name>
    <dbReference type="NCBI Taxonomy" id="1070528"/>
    <lineage>
        <taxon>unclassified sequences</taxon>
        <taxon>metagenomes</taxon>
        <taxon>organismal metagenomes</taxon>
    </lineage>
</organism>
<dbReference type="AlphaFoldDB" id="A0A6C0H342"/>
<accession>A0A6C0H342</accession>
<dbReference type="EMBL" id="MN739860">
    <property type="protein sequence ID" value="QHT74972.1"/>
    <property type="molecule type" value="Genomic_DNA"/>
</dbReference>
<proteinExistence type="predicted"/>
<protein>
    <submittedName>
        <fullName evidence="1">Uncharacterized protein</fullName>
    </submittedName>
</protein>